<feature type="domain" description="Ca3427-like PBP 2" evidence="7">
    <location>
        <begin position="320"/>
        <end position="411"/>
    </location>
</feature>
<dbReference type="SUPFAM" id="SSF51735">
    <property type="entry name" value="NAD(P)-binding Rossmann-fold domains"/>
    <property type="match status" value="1"/>
</dbReference>
<keyword evidence="4" id="KW-0560">Oxidoreductase</keyword>
<dbReference type="InterPro" id="IPR036291">
    <property type="entry name" value="NAD(P)-bd_dom_sf"/>
</dbReference>
<sequence length="525" mass="58589">MQSSPSKAQNAINQLKEYQNSKAICTVDLELVYEHCDLGTVESSVDFATRIKQKYSSLSSIICNAGAGTFTGLDWLKACQQIVTNPIQALTLPNYKLQSNGTTSADSIGWVFQTNIYGHFIIAKELESLLEKESQSSIIWMSSLEAAKCDYDIDNDFQFIKSNYSYEISKYLTEALAIGLEDHYREQNSTIHSVIVHPSVVWSSIFYDHLGWLLDLLMAISFYFARLLGSPNHLISAFLANNHHVKTHFQSPLLQLAEKDNGKSFVLVPCPSGTGQIINAFKNDEIDVSLALTESLLAGIAKGATEFKFVGTYIESPLNWAVITGANAPYTSIKDLEGTTIGISRKGSGSEVMANVMALQKEWKNPPKFLINDNFAKLRQSVNDGSTSCFMWEWFTTLPYVKTGEVKFIGNQLTPWPSWSIVAKPSLDRSLVAQFVDNLDQAVRAFDESRTSGEAVDYVAETFNYDKQDVQEWIKGVTYSKSHLRVVKKSVVESTLDTLVDAKVIEKNGEWDISQFVNRDIATVE</sequence>
<dbReference type="GO" id="GO:0005789">
    <property type="term" value="C:endoplasmic reticulum membrane"/>
    <property type="evidence" value="ECO:0007669"/>
    <property type="project" value="TreeGrafter"/>
</dbReference>
<dbReference type="EMBL" id="SPRO01000043">
    <property type="protein sequence ID" value="TIC28189.1"/>
    <property type="molecule type" value="Genomic_DNA"/>
</dbReference>
<evidence type="ECO:0000256" key="2">
    <source>
        <dbReference type="ARBA" id="ARBA00022857"/>
    </source>
</evidence>
<dbReference type="AlphaFoldDB" id="A0A4T0PG91"/>
<keyword evidence="3" id="KW-0752">Steroid biosynthesis</keyword>
<dbReference type="Gene3D" id="3.40.190.10">
    <property type="entry name" value="Periplasmic binding protein-like II"/>
    <property type="match status" value="2"/>
</dbReference>
<evidence type="ECO:0000313" key="9">
    <source>
        <dbReference type="Proteomes" id="UP000305647"/>
    </source>
</evidence>
<reference evidence="8 9" key="1">
    <citation type="submission" date="2019-03" db="EMBL/GenBank/DDBJ databases">
        <title>Sequencing 25 genomes of Wallemia mellicola.</title>
        <authorList>
            <person name="Gostincar C."/>
        </authorList>
    </citation>
    <scope>NUCLEOTIDE SEQUENCE [LARGE SCALE GENOMIC DNA]</scope>
    <source>
        <strain evidence="8 9">EXF-8738</strain>
    </source>
</reference>
<dbReference type="GO" id="GO:0005811">
    <property type="term" value="C:lipid droplet"/>
    <property type="evidence" value="ECO:0007669"/>
    <property type="project" value="TreeGrafter"/>
</dbReference>
<accession>A0A4T0PG91</accession>
<evidence type="ECO:0000256" key="1">
    <source>
        <dbReference type="ARBA" id="ARBA00022516"/>
    </source>
</evidence>
<keyword evidence="5" id="KW-0443">Lipid metabolism</keyword>
<evidence type="ECO:0000256" key="5">
    <source>
        <dbReference type="ARBA" id="ARBA00023098"/>
    </source>
</evidence>
<dbReference type="PANTHER" id="PTHR43647">
    <property type="entry name" value="DEHYDROGENASE"/>
    <property type="match status" value="1"/>
</dbReference>
<evidence type="ECO:0000313" key="8">
    <source>
        <dbReference type="EMBL" id="TIC28189.1"/>
    </source>
</evidence>
<comment type="similarity">
    <text evidence="6">Belongs to the short-chain dehydrogenases/reductases (SDR) family. ERG27 subfamily.</text>
</comment>
<evidence type="ECO:0000256" key="4">
    <source>
        <dbReference type="ARBA" id="ARBA00023002"/>
    </source>
</evidence>
<dbReference type="InterPro" id="IPR054364">
    <property type="entry name" value="Ca3427-like_PBP2"/>
</dbReference>
<dbReference type="InterPro" id="IPR051593">
    <property type="entry name" value="Ergosterol_Biosynth_ERG27"/>
</dbReference>
<evidence type="ECO:0000256" key="6">
    <source>
        <dbReference type="ARBA" id="ARBA00023593"/>
    </source>
</evidence>
<dbReference type="Gene3D" id="3.40.50.720">
    <property type="entry name" value="NAD(P)-binding Rossmann-like Domain"/>
    <property type="match status" value="1"/>
</dbReference>
<dbReference type="PANTHER" id="PTHR43647:SF1">
    <property type="entry name" value="3-KETO-STEROID REDUCTASE ERG27"/>
    <property type="match status" value="1"/>
</dbReference>
<dbReference type="GO" id="GO:0000253">
    <property type="term" value="F:3-beta-hydroxysteroid 3-dehydrogenase (NADP+) activity"/>
    <property type="evidence" value="ECO:0007669"/>
    <property type="project" value="TreeGrafter"/>
</dbReference>
<keyword evidence="2" id="KW-0521">NADP</keyword>
<evidence type="ECO:0000259" key="7">
    <source>
        <dbReference type="Pfam" id="PF22384"/>
    </source>
</evidence>
<dbReference type="Pfam" id="PF22384">
    <property type="entry name" value="PBP2_Ca3427_like"/>
    <property type="match status" value="1"/>
</dbReference>
<evidence type="ECO:0000256" key="3">
    <source>
        <dbReference type="ARBA" id="ARBA00022955"/>
    </source>
</evidence>
<protein>
    <submittedName>
        <fullName evidence="8">Periplasmic binding protein-like II</fullName>
    </submittedName>
</protein>
<dbReference type="SUPFAM" id="SSF53850">
    <property type="entry name" value="Periplasmic binding protein-like II"/>
    <property type="match status" value="1"/>
</dbReference>
<dbReference type="GO" id="GO:0006694">
    <property type="term" value="P:steroid biosynthetic process"/>
    <property type="evidence" value="ECO:0007669"/>
    <property type="project" value="UniProtKB-KW"/>
</dbReference>
<keyword evidence="1" id="KW-0444">Lipid biosynthesis</keyword>
<proteinExistence type="inferred from homology"/>
<comment type="caution">
    <text evidence="8">The sequence shown here is derived from an EMBL/GenBank/DDBJ whole genome shotgun (WGS) entry which is preliminary data.</text>
</comment>
<organism evidence="8 9">
    <name type="scientific">Wallemia mellicola</name>
    <dbReference type="NCBI Taxonomy" id="1708541"/>
    <lineage>
        <taxon>Eukaryota</taxon>
        <taxon>Fungi</taxon>
        <taxon>Dikarya</taxon>
        <taxon>Basidiomycota</taxon>
        <taxon>Wallemiomycotina</taxon>
        <taxon>Wallemiomycetes</taxon>
        <taxon>Wallemiales</taxon>
        <taxon>Wallemiaceae</taxon>
        <taxon>Wallemia</taxon>
    </lineage>
</organism>
<dbReference type="GO" id="GO:0005741">
    <property type="term" value="C:mitochondrial outer membrane"/>
    <property type="evidence" value="ECO:0007669"/>
    <property type="project" value="TreeGrafter"/>
</dbReference>
<gene>
    <name evidence="8" type="ORF">E3Q10_03309</name>
</gene>
<name>A0A4T0PG91_9BASI</name>
<dbReference type="Proteomes" id="UP000305647">
    <property type="component" value="Unassembled WGS sequence"/>
</dbReference>